<dbReference type="RefSeq" id="WP_014624385.1">
    <property type="nucleotide sequence ID" value="NC_017583.1"/>
</dbReference>
<dbReference type="KEGG" id="stq:Spith_0730"/>
<keyword evidence="2 3" id="KW-0450">Lipoyl</keyword>
<dbReference type="PROSITE" id="PS00189">
    <property type="entry name" value="LIPOYL"/>
    <property type="match status" value="1"/>
</dbReference>
<comment type="similarity">
    <text evidence="1 3">Belongs to the GcvH family.</text>
</comment>
<gene>
    <name evidence="3" type="primary">gcvH</name>
    <name evidence="5" type="ordered locus">Spith_0730</name>
</gene>
<dbReference type="AlphaFoldDB" id="G0GAP2"/>
<dbReference type="InterPro" id="IPR002930">
    <property type="entry name" value="GCV_H"/>
</dbReference>
<dbReference type="HAMAP" id="MF_00272">
    <property type="entry name" value="GcvH"/>
    <property type="match status" value="1"/>
</dbReference>
<dbReference type="InterPro" id="IPR000089">
    <property type="entry name" value="Biotin_lipoyl"/>
</dbReference>
<proteinExistence type="inferred from homology"/>
<dbReference type="CDD" id="cd06848">
    <property type="entry name" value="GCS_H"/>
    <property type="match status" value="1"/>
</dbReference>
<dbReference type="Gene3D" id="2.40.50.100">
    <property type="match status" value="1"/>
</dbReference>
<dbReference type="GO" id="GO:0009249">
    <property type="term" value="P:protein lipoylation"/>
    <property type="evidence" value="ECO:0007669"/>
    <property type="project" value="TreeGrafter"/>
</dbReference>
<dbReference type="InterPro" id="IPR011053">
    <property type="entry name" value="Single_hybrid_motif"/>
</dbReference>
<name>G0GAP2_WINT7</name>
<comment type="function">
    <text evidence="3">The glycine cleavage system catalyzes the degradation of glycine. The H protein shuttles the methylamine group of glycine from the P protein to the T protein.</text>
</comment>
<evidence type="ECO:0000313" key="5">
    <source>
        <dbReference type="EMBL" id="AEJ61007.1"/>
    </source>
</evidence>
<accession>G0GAP2</accession>
<organism evidence="5 6">
    <name type="scientific">Winmispira thermophila (strain ATCC 700085 / DSM 6578 / Z-1203)</name>
    <name type="common">Spirochaeta thermophila</name>
    <dbReference type="NCBI Taxonomy" id="869211"/>
    <lineage>
        <taxon>Bacteria</taxon>
        <taxon>Pseudomonadati</taxon>
        <taxon>Spirochaetota</taxon>
        <taxon>Spirochaetia</taxon>
        <taxon>Winmispirales</taxon>
        <taxon>Winmispiraceae</taxon>
        <taxon>Winmispira</taxon>
    </lineage>
</organism>
<dbReference type="STRING" id="869211.Spith_0730"/>
<comment type="cofactor">
    <cofactor evidence="3">
        <name>(R)-lipoate</name>
        <dbReference type="ChEBI" id="CHEBI:83088"/>
    </cofactor>
    <text evidence="3">Binds 1 lipoyl cofactor covalently.</text>
</comment>
<dbReference type="Proteomes" id="UP000007254">
    <property type="component" value="Chromosome"/>
</dbReference>
<dbReference type="SUPFAM" id="SSF51230">
    <property type="entry name" value="Single hybrid motif"/>
    <property type="match status" value="1"/>
</dbReference>
<evidence type="ECO:0000313" key="6">
    <source>
        <dbReference type="Proteomes" id="UP000007254"/>
    </source>
</evidence>
<dbReference type="EMBL" id="CP002903">
    <property type="protein sequence ID" value="AEJ61007.1"/>
    <property type="molecule type" value="Genomic_DNA"/>
</dbReference>
<keyword evidence="6" id="KW-1185">Reference proteome</keyword>
<dbReference type="InterPro" id="IPR033753">
    <property type="entry name" value="GCV_H/Fam206"/>
</dbReference>
<evidence type="ECO:0000256" key="3">
    <source>
        <dbReference type="HAMAP-Rule" id="MF_00272"/>
    </source>
</evidence>
<evidence type="ECO:0000259" key="4">
    <source>
        <dbReference type="PROSITE" id="PS50968"/>
    </source>
</evidence>
<dbReference type="PROSITE" id="PS50968">
    <property type="entry name" value="BIOTINYL_LIPOYL"/>
    <property type="match status" value="1"/>
</dbReference>
<evidence type="ECO:0000256" key="2">
    <source>
        <dbReference type="ARBA" id="ARBA00022823"/>
    </source>
</evidence>
<reference evidence="5 6" key="1">
    <citation type="submission" date="2011-06" db="EMBL/GenBank/DDBJ databases">
        <title>The complete genome of Spirochaeta thermophila DSM 6578.</title>
        <authorList>
            <consortium name="US DOE Joint Genome Institute (JGI-PGF)"/>
            <person name="Lucas S."/>
            <person name="Lapidus A."/>
            <person name="Bruce D."/>
            <person name="Goodwin L."/>
            <person name="Pitluck S."/>
            <person name="Peters L."/>
            <person name="Kyrpides N."/>
            <person name="Mavromatis K."/>
            <person name="Ivanova N."/>
            <person name="Mikailova N."/>
            <person name="Pagani I."/>
            <person name="Chertkov O."/>
            <person name="Detter J.C."/>
            <person name="Tapia R."/>
            <person name="Han C."/>
            <person name="Land M."/>
            <person name="Hauser L."/>
            <person name="Markowitz V."/>
            <person name="Cheng J.-F."/>
            <person name="Hugenholtz P."/>
            <person name="Woyke T."/>
            <person name="Wu D."/>
            <person name="Spring S."/>
            <person name="Merkhoffer B."/>
            <person name="Schneider S."/>
            <person name="Klenk H.-P."/>
            <person name="Eisen J.A."/>
        </authorList>
    </citation>
    <scope>NUCLEOTIDE SEQUENCE [LARGE SCALE GENOMIC DNA]</scope>
    <source>
        <strain evidence="6">ATCC 700085 / DSM 6578 / Z-1203</strain>
    </source>
</reference>
<dbReference type="HOGENOM" id="CLU_097408_2_0_12"/>
<sequence>MIKKYTNDHEYIVVEGPKGKVGITSAGAEELGDLVAIELPEAGRTLKKGEIIATVESVKATQEVKAPVSGTIVEINGALRENLELLSSDPEGEGWIAVLEIEDPKELDDLLDEDPPV</sequence>
<dbReference type="GO" id="GO:0019464">
    <property type="term" value="P:glycine decarboxylation via glycine cleavage system"/>
    <property type="evidence" value="ECO:0007669"/>
    <property type="project" value="UniProtKB-UniRule"/>
</dbReference>
<dbReference type="PANTHER" id="PTHR11715:SF3">
    <property type="entry name" value="GLYCINE CLEAVAGE SYSTEM H PROTEIN-RELATED"/>
    <property type="match status" value="1"/>
</dbReference>
<dbReference type="GO" id="GO:0005960">
    <property type="term" value="C:glycine cleavage complex"/>
    <property type="evidence" value="ECO:0007669"/>
    <property type="project" value="InterPro"/>
</dbReference>
<feature type="modified residue" description="N6-lipoyllysine" evidence="3">
    <location>
        <position position="59"/>
    </location>
</feature>
<dbReference type="Pfam" id="PF01597">
    <property type="entry name" value="GCV_H"/>
    <property type="match status" value="1"/>
</dbReference>
<dbReference type="PANTHER" id="PTHR11715">
    <property type="entry name" value="GLYCINE CLEAVAGE SYSTEM H PROTEIN"/>
    <property type="match status" value="1"/>
</dbReference>
<feature type="domain" description="Lipoyl-binding" evidence="4">
    <location>
        <begin position="18"/>
        <end position="100"/>
    </location>
</feature>
<dbReference type="GO" id="GO:0005737">
    <property type="term" value="C:cytoplasm"/>
    <property type="evidence" value="ECO:0007669"/>
    <property type="project" value="TreeGrafter"/>
</dbReference>
<evidence type="ECO:0000256" key="1">
    <source>
        <dbReference type="ARBA" id="ARBA00009249"/>
    </source>
</evidence>
<dbReference type="NCBIfam" id="NF002270">
    <property type="entry name" value="PRK01202.1"/>
    <property type="match status" value="1"/>
</dbReference>
<protein>
    <recommendedName>
        <fullName evidence="3">Glycine cleavage system H protein</fullName>
    </recommendedName>
</protein>
<comment type="subunit">
    <text evidence="3">The glycine cleavage system is composed of four proteins: P, T, L and H.</text>
</comment>
<dbReference type="InterPro" id="IPR003016">
    <property type="entry name" value="2-oxoA_DH_lipoyl-BS"/>
</dbReference>